<dbReference type="Proteomes" id="UP000182977">
    <property type="component" value="Chromosome I"/>
</dbReference>
<evidence type="ECO:0000256" key="1">
    <source>
        <dbReference type="SAM" id="SignalP"/>
    </source>
</evidence>
<organism evidence="3 4">
    <name type="scientific">Jiangella alkaliphila</name>
    <dbReference type="NCBI Taxonomy" id="419479"/>
    <lineage>
        <taxon>Bacteria</taxon>
        <taxon>Bacillati</taxon>
        <taxon>Actinomycetota</taxon>
        <taxon>Actinomycetes</taxon>
        <taxon>Jiangellales</taxon>
        <taxon>Jiangellaceae</taxon>
        <taxon>Jiangella</taxon>
    </lineage>
</organism>
<keyword evidence="1" id="KW-0732">Signal</keyword>
<feature type="chain" id="PRO_5009279292" description="DUF4394 domain-containing protein" evidence="1">
    <location>
        <begin position="25"/>
        <end position="289"/>
    </location>
</feature>
<dbReference type="OrthoDB" id="531718at2"/>
<dbReference type="InterPro" id="IPR025507">
    <property type="entry name" value="DUF4394"/>
</dbReference>
<dbReference type="RefSeq" id="WP_046769702.1">
    <property type="nucleotide sequence ID" value="NZ_KQ061239.1"/>
</dbReference>
<evidence type="ECO:0000259" key="2">
    <source>
        <dbReference type="Pfam" id="PF14339"/>
    </source>
</evidence>
<dbReference type="Pfam" id="PF14339">
    <property type="entry name" value="DUF4394"/>
    <property type="match status" value="1"/>
</dbReference>
<dbReference type="STRING" id="419479.SAMN04488563_5987"/>
<dbReference type="SUPFAM" id="SSF69322">
    <property type="entry name" value="Tricorn protease domain 2"/>
    <property type="match status" value="1"/>
</dbReference>
<protein>
    <recommendedName>
        <fullName evidence="2">DUF4394 domain-containing protein</fullName>
    </recommendedName>
</protein>
<sequence>MRRIGMVVAAVLAAGVLAAPTASAAPASASTHQDRSDLLVLGSDGVLSRHNGNVPLLVEHRVRITGLAHKDRLVGMDVRPANGAVYVIGASGQLYTVDARSGRATKVGAPIELAGRAVGLDFNPTVDRIRLVTDTGQNLRLHPDTGAVAAVDGTLAYATGGGKPEVAASGYTNSVAGATSTALYGVDSRTDRLVLQGSVPGATPVVSPNTGQLFPVGRLGLNVVATNGFDIDGAAPTGEYQPNDYRAVAAVRTDGLLGLSLLVDVDLRTGRAKVLAPLLTSPVGVAFIG</sequence>
<feature type="signal peptide" evidence="1">
    <location>
        <begin position="1"/>
        <end position="24"/>
    </location>
</feature>
<proteinExistence type="predicted"/>
<dbReference type="EMBL" id="LT629791">
    <property type="protein sequence ID" value="SDU79404.1"/>
    <property type="molecule type" value="Genomic_DNA"/>
</dbReference>
<name>A0A1H2LEZ5_9ACTN</name>
<evidence type="ECO:0000313" key="4">
    <source>
        <dbReference type="Proteomes" id="UP000182977"/>
    </source>
</evidence>
<accession>A0A1H2LEZ5</accession>
<evidence type="ECO:0000313" key="3">
    <source>
        <dbReference type="EMBL" id="SDU79404.1"/>
    </source>
</evidence>
<gene>
    <name evidence="3" type="ORF">SAMN04488563_5987</name>
</gene>
<feature type="domain" description="DUF4394" evidence="2">
    <location>
        <begin position="51"/>
        <end position="278"/>
    </location>
</feature>
<keyword evidence="4" id="KW-1185">Reference proteome</keyword>
<reference evidence="4" key="1">
    <citation type="submission" date="2016-10" db="EMBL/GenBank/DDBJ databases">
        <authorList>
            <person name="Varghese N."/>
            <person name="Submissions S."/>
        </authorList>
    </citation>
    <scope>NUCLEOTIDE SEQUENCE [LARGE SCALE GENOMIC DNA]</scope>
    <source>
        <strain evidence="4">DSM 45079</strain>
    </source>
</reference>
<dbReference type="AlphaFoldDB" id="A0A1H2LEZ5"/>